<dbReference type="RefSeq" id="WP_282200256.1">
    <property type="nucleotide sequence ID" value="NZ_BOQE01000001.1"/>
</dbReference>
<name>A0AAV4LHJ8_9BACL</name>
<sequence length="68" mass="8135">MQIKHVQRDQSYTLWSLAQHARMSVEEIRRLVERGQLDSHYTDGELYVNGKDFLDWAEKQKGEQGHYQ</sequence>
<organism evidence="1 2">
    <name type="scientific">Collibacillus ludicampi</name>
    <dbReference type="NCBI Taxonomy" id="2771369"/>
    <lineage>
        <taxon>Bacteria</taxon>
        <taxon>Bacillati</taxon>
        <taxon>Bacillota</taxon>
        <taxon>Bacilli</taxon>
        <taxon>Bacillales</taxon>
        <taxon>Alicyclobacillaceae</taxon>
        <taxon>Collibacillus</taxon>
    </lineage>
</organism>
<keyword evidence="2" id="KW-1185">Reference proteome</keyword>
<accession>A0AAV4LHJ8</accession>
<reference evidence="1" key="1">
    <citation type="journal article" date="2023" name="Int. J. Syst. Evol. Microbiol.">
        <title>Collibacillus ludicampi gen. nov., sp. nov., a new soil bacterium of the family Alicyclobacillaceae.</title>
        <authorList>
            <person name="Jojima T."/>
            <person name="Ioku Y."/>
            <person name="Fukuta Y."/>
            <person name="Shirasaka N."/>
            <person name="Matsumura Y."/>
            <person name="Mori M."/>
        </authorList>
    </citation>
    <scope>NUCLEOTIDE SEQUENCE</scope>
    <source>
        <strain evidence="1">TP075</strain>
    </source>
</reference>
<evidence type="ECO:0000313" key="1">
    <source>
        <dbReference type="EMBL" id="GIM47243.1"/>
    </source>
</evidence>
<proteinExistence type="predicted"/>
<dbReference type="EMBL" id="BOQE01000001">
    <property type="protein sequence ID" value="GIM47243.1"/>
    <property type="molecule type" value="Genomic_DNA"/>
</dbReference>
<evidence type="ECO:0000313" key="2">
    <source>
        <dbReference type="Proteomes" id="UP001057291"/>
    </source>
</evidence>
<evidence type="ECO:0008006" key="3">
    <source>
        <dbReference type="Google" id="ProtNLM"/>
    </source>
</evidence>
<dbReference type="AlphaFoldDB" id="A0AAV4LHJ8"/>
<comment type="caution">
    <text evidence="1">The sequence shown here is derived from an EMBL/GenBank/DDBJ whole genome shotgun (WGS) entry which is preliminary data.</text>
</comment>
<protein>
    <recommendedName>
        <fullName evidence="3">Helix-turn-helix domain-containing protein</fullName>
    </recommendedName>
</protein>
<dbReference type="Proteomes" id="UP001057291">
    <property type="component" value="Unassembled WGS sequence"/>
</dbReference>
<gene>
    <name evidence="1" type="ORF">DNHGIG_27920</name>
</gene>